<gene>
    <name evidence="4" type="ORF">SAMN02982922_3418</name>
</gene>
<dbReference type="GO" id="GO:0003700">
    <property type="term" value="F:DNA-binding transcription factor activity"/>
    <property type="evidence" value="ECO:0007669"/>
    <property type="project" value="InterPro"/>
</dbReference>
<evidence type="ECO:0000259" key="3">
    <source>
        <dbReference type="PROSITE" id="PS01124"/>
    </source>
</evidence>
<name>A0A1X7P7A6_9HYPH</name>
<dbReference type="Pfam" id="PF06719">
    <property type="entry name" value="AraC_N"/>
    <property type="match status" value="1"/>
</dbReference>
<dbReference type="InterPro" id="IPR018060">
    <property type="entry name" value="HTH_AraC"/>
</dbReference>
<dbReference type="Pfam" id="PF12833">
    <property type="entry name" value="HTH_18"/>
    <property type="match status" value="1"/>
</dbReference>
<dbReference type="SMART" id="SM00342">
    <property type="entry name" value="HTH_ARAC"/>
    <property type="match status" value="1"/>
</dbReference>
<keyword evidence="5" id="KW-1185">Reference proteome</keyword>
<evidence type="ECO:0000313" key="5">
    <source>
        <dbReference type="Proteomes" id="UP000193083"/>
    </source>
</evidence>
<evidence type="ECO:0000313" key="4">
    <source>
        <dbReference type="EMBL" id="SMH46810.1"/>
    </source>
</evidence>
<dbReference type="Gene3D" id="1.10.10.60">
    <property type="entry name" value="Homeodomain-like"/>
    <property type="match status" value="1"/>
</dbReference>
<organism evidence="4 5">
    <name type="scientific">Mesorhizobium australicum</name>
    <dbReference type="NCBI Taxonomy" id="536018"/>
    <lineage>
        <taxon>Bacteria</taxon>
        <taxon>Pseudomonadati</taxon>
        <taxon>Pseudomonadota</taxon>
        <taxon>Alphaproteobacteria</taxon>
        <taxon>Hyphomicrobiales</taxon>
        <taxon>Phyllobacteriaceae</taxon>
        <taxon>Mesorhizobium</taxon>
    </lineage>
</organism>
<evidence type="ECO:0000256" key="1">
    <source>
        <dbReference type="ARBA" id="ARBA00023015"/>
    </source>
</evidence>
<dbReference type="EMBL" id="FXBL01000004">
    <property type="protein sequence ID" value="SMH46810.1"/>
    <property type="molecule type" value="Genomic_DNA"/>
</dbReference>
<feature type="domain" description="HTH araC/xylS-type" evidence="3">
    <location>
        <begin position="189"/>
        <end position="287"/>
    </location>
</feature>
<dbReference type="InterPro" id="IPR009057">
    <property type="entry name" value="Homeodomain-like_sf"/>
</dbReference>
<dbReference type="InterPro" id="IPR009594">
    <property type="entry name" value="Tscrpt_reg_HTH_AraC_N"/>
</dbReference>
<dbReference type="GO" id="GO:0043565">
    <property type="term" value="F:sequence-specific DNA binding"/>
    <property type="evidence" value="ECO:0007669"/>
    <property type="project" value="InterPro"/>
</dbReference>
<sequence>MSNSLASEIARFATTDGIHQTAIPRLTLVRKSAPTEPLHGVHQPSVCVIAQGRKRVMMGDQVFVYDADNYLTVSVDVPIVGQVVSASEDEPYLCVRLDIDPAMLTELILDMRLPETEERRCECGIALARTTPELAGAFMRLVSLLASPDDITMLAPLAEREILYRLLRGPQSAKLRQIAIGDSRMRQINRAIAWLRSNYADPFSAETLAQEARMSLSSLHFHFKEVTGVSPLNYQKQLRLQEARRLILGDRLDAATAGHRVGYDSPSQFSREYSRLFGAPPRRDIERLRRSPGPLEEA</sequence>
<dbReference type="AlphaFoldDB" id="A0A1X7P7A6"/>
<dbReference type="PANTHER" id="PTHR43436">
    <property type="entry name" value="ARAC-FAMILY TRANSCRIPTIONAL REGULATOR"/>
    <property type="match status" value="1"/>
</dbReference>
<evidence type="ECO:0000256" key="2">
    <source>
        <dbReference type="ARBA" id="ARBA00023163"/>
    </source>
</evidence>
<keyword evidence="2" id="KW-0804">Transcription</keyword>
<keyword evidence="1" id="KW-0805">Transcription regulation</keyword>
<dbReference type="PANTHER" id="PTHR43436:SF1">
    <property type="entry name" value="TRANSCRIPTIONAL REGULATORY PROTEIN"/>
    <property type="match status" value="1"/>
</dbReference>
<dbReference type="SUPFAM" id="SSF46689">
    <property type="entry name" value="Homeodomain-like"/>
    <property type="match status" value="2"/>
</dbReference>
<protein>
    <submittedName>
        <fullName evidence="4">Transcriptional regulator, AraC family</fullName>
    </submittedName>
</protein>
<dbReference type="PROSITE" id="PS01124">
    <property type="entry name" value="HTH_ARAC_FAMILY_2"/>
    <property type="match status" value="1"/>
</dbReference>
<reference evidence="4 5" key="1">
    <citation type="submission" date="2017-04" db="EMBL/GenBank/DDBJ databases">
        <authorList>
            <person name="Afonso C.L."/>
            <person name="Miller P.J."/>
            <person name="Scott M.A."/>
            <person name="Spackman E."/>
            <person name="Goraichik I."/>
            <person name="Dimitrov K.M."/>
            <person name="Suarez D.L."/>
            <person name="Swayne D.E."/>
        </authorList>
    </citation>
    <scope>NUCLEOTIDE SEQUENCE [LARGE SCALE GENOMIC DNA]</scope>
    <source>
        <strain evidence="4 5">B5P</strain>
    </source>
</reference>
<dbReference type="RefSeq" id="WP_244561766.1">
    <property type="nucleotide sequence ID" value="NZ_FXBL01000004.1"/>
</dbReference>
<accession>A0A1X7P7A6</accession>
<proteinExistence type="predicted"/>
<dbReference type="Proteomes" id="UP000193083">
    <property type="component" value="Unassembled WGS sequence"/>
</dbReference>